<name>A0AAE4V759_MYCFO</name>
<organism evidence="2 3">
    <name type="scientific">Mycolicibacterium fortuitum</name>
    <name type="common">Mycobacterium fortuitum</name>
    <dbReference type="NCBI Taxonomy" id="1766"/>
    <lineage>
        <taxon>Bacteria</taxon>
        <taxon>Bacillati</taxon>
        <taxon>Actinomycetota</taxon>
        <taxon>Actinomycetes</taxon>
        <taxon>Mycobacteriales</taxon>
        <taxon>Mycobacteriaceae</taxon>
        <taxon>Mycolicibacterium</taxon>
    </lineage>
</organism>
<proteinExistence type="predicted"/>
<dbReference type="InterPro" id="IPR002145">
    <property type="entry name" value="CopG"/>
</dbReference>
<dbReference type="Pfam" id="PF01402">
    <property type="entry name" value="RHH_1"/>
    <property type="match status" value="1"/>
</dbReference>
<evidence type="ECO:0000313" key="3">
    <source>
        <dbReference type="Proteomes" id="UP001186041"/>
    </source>
</evidence>
<dbReference type="AlphaFoldDB" id="A0AAE4V759"/>
<accession>A0AAE4V759</accession>
<dbReference type="RefSeq" id="WP_260763126.1">
    <property type="nucleotide sequence ID" value="NZ_JAWLVK010000001.1"/>
</dbReference>
<feature type="domain" description="Ribbon-helix-helix protein CopG" evidence="1">
    <location>
        <begin position="14"/>
        <end position="49"/>
    </location>
</feature>
<dbReference type="Gene3D" id="1.10.1220.10">
    <property type="entry name" value="Met repressor-like"/>
    <property type="match status" value="1"/>
</dbReference>
<gene>
    <name evidence="2" type="ORF">R4485_01225</name>
</gene>
<dbReference type="Proteomes" id="UP001186041">
    <property type="component" value="Unassembled WGS sequence"/>
</dbReference>
<evidence type="ECO:0000313" key="2">
    <source>
        <dbReference type="EMBL" id="MDV7288783.1"/>
    </source>
</evidence>
<dbReference type="InterPro" id="IPR010985">
    <property type="entry name" value="Ribbon_hlx_hlx"/>
</dbReference>
<dbReference type="SUPFAM" id="SSF47598">
    <property type="entry name" value="Ribbon-helix-helix"/>
    <property type="match status" value="1"/>
</dbReference>
<comment type="caution">
    <text evidence="2">The sequence shown here is derived from an EMBL/GenBank/DDBJ whole genome shotgun (WGS) entry which is preliminary data.</text>
</comment>
<evidence type="ECO:0000259" key="1">
    <source>
        <dbReference type="Pfam" id="PF01402"/>
    </source>
</evidence>
<dbReference type="EMBL" id="JAWLVV010000001">
    <property type="protein sequence ID" value="MDV7288783.1"/>
    <property type="molecule type" value="Genomic_DNA"/>
</dbReference>
<sequence length="61" mass="6955">MTPMPNAPRTPLKSFRIPEDLYREAQQLAADEGQSVSDVVRKALERYVKAGRRKRAQRGDV</sequence>
<protein>
    <submittedName>
        <fullName evidence="2">Ribbon-helix-helix domain-containing protein</fullName>
    </submittedName>
</protein>
<reference evidence="2" key="1">
    <citation type="submission" date="2023-10" db="EMBL/GenBank/DDBJ databases">
        <title>Mycolicibacterium fortuitum clinical isolates causing pulmonary infections in humans.</title>
        <authorList>
            <person name="Mejia-Ponce P.M."/>
            <person name="Zenteno-Cuevas R."/>
            <person name="Licona-Cassani C."/>
        </authorList>
    </citation>
    <scope>NUCLEOTIDE SEQUENCE</scope>
    <source>
        <strain evidence="2">M8</strain>
    </source>
</reference>
<dbReference type="GO" id="GO:0006355">
    <property type="term" value="P:regulation of DNA-templated transcription"/>
    <property type="evidence" value="ECO:0007669"/>
    <property type="project" value="InterPro"/>
</dbReference>
<dbReference type="InterPro" id="IPR013321">
    <property type="entry name" value="Arc_rbn_hlx_hlx"/>
</dbReference>